<dbReference type="InterPro" id="IPR012368">
    <property type="entry name" value="OxRdtase_Mopterin-bd_su_IorB"/>
</dbReference>
<dbReference type="GO" id="GO:0016491">
    <property type="term" value="F:oxidoreductase activity"/>
    <property type="evidence" value="ECO:0007669"/>
    <property type="project" value="InterPro"/>
</dbReference>
<dbReference type="InterPro" id="IPR037165">
    <property type="entry name" value="AldOxase/xan_DH_Mopterin-bd_sf"/>
</dbReference>
<dbReference type="SMART" id="SM01008">
    <property type="entry name" value="Ald_Xan_dh_C"/>
    <property type="match status" value="1"/>
</dbReference>
<dbReference type="Pfam" id="PF20256">
    <property type="entry name" value="MoCoBD_2"/>
    <property type="match status" value="2"/>
</dbReference>
<dbReference type="InterPro" id="IPR046867">
    <property type="entry name" value="AldOxase/xan_DH_MoCoBD2"/>
</dbReference>
<dbReference type="InterPro" id="IPR008274">
    <property type="entry name" value="AldOxase/xan_DH_MoCoBD1"/>
</dbReference>
<evidence type="ECO:0000259" key="1">
    <source>
        <dbReference type="SMART" id="SM01008"/>
    </source>
</evidence>
<organism evidence="2 3">
    <name type="scientific">Gallaecimonas pentaromativorans</name>
    <dbReference type="NCBI Taxonomy" id="584787"/>
    <lineage>
        <taxon>Bacteria</taxon>
        <taxon>Pseudomonadati</taxon>
        <taxon>Pseudomonadota</taxon>
        <taxon>Gammaproteobacteria</taxon>
        <taxon>Enterobacterales</taxon>
        <taxon>Gallaecimonadaceae</taxon>
        <taxon>Gallaecimonas</taxon>
    </lineage>
</organism>
<dbReference type="PIRSF" id="PIRSF036389">
    <property type="entry name" value="IOR_B"/>
    <property type="match status" value="1"/>
</dbReference>
<keyword evidence="3" id="KW-1185">Reference proteome</keyword>
<accession>A0A3N1PNR9</accession>
<dbReference type="Gene3D" id="3.30.365.10">
    <property type="entry name" value="Aldehyde oxidase/xanthine dehydrogenase, molybdopterin binding domain"/>
    <property type="match status" value="4"/>
</dbReference>
<evidence type="ECO:0000313" key="3">
    <source>
        <dbReference type="Proteomes" id="UP000268033"/>
    </source>
</evidence>
<dbReference type="EMBL" id="RJUL01000003">
    <property type="protein sequence ID" value="ROQ28530.1"/>
    <property type="molecule type" value="Genomic_DNA"/>
</dbReference>
<proteinExistence type="predicted"/>
<dbReference type="STRING" id="584787.GCA_001247655_00303"/>
<dbReference type="PANTHER" id="PTHR47495:SF2">
    <property type="entry name" value="ALDEHYDE DEHYDROGENASE"/>
    <property type="match status" value="1"/>
</dbReference>
<evidence type="ECO:0000313" key="2">
    <source>
        <dbReference type="EMBL" id="ROQ28530.1"/>
    </source>
</evidence>
<protein>
    <submittedName>
        <fullName evidence="2">Isoquinoline 1-oxidoreductase/isoquinoline 1-oxidoreductase beta subunit</fullName>
    </submittedName>
</protein>
<dbReference type="Proteomes" id="UP000268033">
    <property type="component" value="Unassembled WGS sequence"/>
</dbReference>
<dbReference type="SUPFAM" id="SSF56003">
    <property type="entry name" value="Molybdenum cofactor-binding domain"/>
    <property type="match status" value="2"/>
</dbReference>
<dbReference type="PANTHER" id="PTHR47495">
    <property type="entry name" value="ALDEHYDE DEHYDROGENASE"/>
    <property type="match status" value="1"/>
</dbReference>
<sequence>MSIKKDHLMETPAEGAASFSVSRRQFLAGLGALTLAVSFKGPVALAAEQDSPLGFVPNAFIRVGKDGLVTVISSYLEMGQGTFTGIATLAAEELDIRPDQLKVEAAPADVKDYANPVLAAIGFVVQGTGGSTAMRGAWDTMRKAAASARLMLLQAAAKTWKVDVASLSVKDGVISHAGSGKSAGYGDFVALASTLPLPDEASVKLKDSAAFTKIGKRDSMARVDIPAKVNGSAIYTQDIKVPGMLVAVIAHPPTLFAKVGKVDASKAKAIAGVEAVLEIPGDDIIQGGVAVLAKNTWIAKQGRDALEITWVEDTKAPVSSEALFSDFKKLGATTGTKVVERGTQPDAVPAGGREIAAVFELPYLAHAPMEPMNVLIHKDGDSCHVWNGEQWHTADRAAVAKELGLALDKVSITQLYAGGSFGRRANPRCDYVIEGARIVKVAQQQNIMAPIKLVWMREDDMRALQYRPMTVHDTRLVLDKDGNLVSWRWRVVGDSFFGLPTTKVDDNLVEGANDLPYAVPNLLVEQHIPGTKLPVQWMRSVGHTHTGVVGETLIDEAARKAGKDPYQFRRALLKEHPKMLAVLDLVAQKSGWDKPLASGINGDRRSRGIAIRESFNTIVAQVAEVTLKADGSYSVDKVYCAVDCGQVINPGILESQVEGGIGFALSFLRQEITLDKGRIVQGNFNTYPVLRINAMPAVEVYAVPSTEHPTGIGEPGVPPLVPAVINALASLTGKYPRKLPLGNEVDL</sequence>
<dbReference type="InterPro" id="IPR000674">
    <property type="entry name" value="Ald_Oxase/Xan_DH_a/b"/>
</dbReference>
<dbReference type="RefSeq" id="WP_123421015.1">
    <property type="nucleotide sequence ID" value="NZ_RJUL01000003.1"/>
</dbReference>
<comment type="caution">
    <text evidence="2">The sequence shown here is derived from an EMBL/GenBank/DDBJ whole genome shotgun (WGS) entry which is preliminary data.</text>
</comment>
<name>A0A3N1PNR9_9GAMM</name>
<dbReference type="InterPro" id="IPR006311">
    <property type="entry name" value="TAT_signal"/>
</dbReference>
<dbReference type="PROSITE" id="PS51318">
    <property type="entry name" value="TAT"/>
    <property type="match status" value="1"/>
</dbReference>
<feature type="domain" description="Aldehyde oxidase/xanthine dehydrogenase a/b hammerhead" evidence="1">
    <location>
        <begin position="230"/>
        <end position="314"/>
    </location>
</feature>
<dbReference type="Gene3D" id="3.90.1170.50">
    <property type="entry name" value="Aldehyde oxidase/xanthine dehydrogenase, a/b hammerhead"/>
    <property type="match status" value="1"/>
</dbReference>
<dbReference type="InterPro" id="IPR052516">
    <property type="entry name" value="N-heterocyclic_Hydroxylase"/>
</dbReference>
<gene>
    <name evidence="2" type="ORF">EDC28_103123</name>
</gene>
<reference evidence="2 3" key="1">
    <citation type="submission" date="2018-11" db="EMBL/GenBank/DDBJ databases">
        <title>Genomic Encyclopedia of Type Strains, Phase IV (KMG-IV): sequencing the most valuable type-strain genomes for metagenomic binning, comparative biology and taxonomic classification.</title>
        <authorList>
            <person name="Goeker M."/>
        </authorList>
    </citation>
    <scope>NUCLEOTIDE SEQUENCE [LARGE SCALE GENOMIC DNA]</scope>
    <source>
        <strain evidence="2 3">DSM 21945</strain>
    </source>
</reference>
<dbReference type="AlphaFoldDB" id="A0A3N1PNR9"/>
<dbReference type="Pfam" id="PF02738">
    <property type="entry name" value="MoCoBD_1"/>
    <property type="match status" value="1"/>
</dbReference>